<feature type="region of interest" description="Disordered" evidence="1">
    <location>
        <begin position="74"/>
        <end position="99"/>
    </location>
</feature>
<feature type="transmembrane region" description="Helical" evidence="2">
    <location>
        <begin position="124"/>
        <end position="144"/>
    </location>
</feature>
<keyword evidence="4" id="KW-1185">Reference proteome</keyword>
<keyword evidence="2" id="KW-0812">Transmembrane</keyword>
<dbReference type="EMBL" id="KV784376">
    <property type="protein sequence ID" value="OEU09215.1"/>
    <property type="molecule type" value="Genomic_DNA"/>
</dbReference>
<dbReference type="AlphaFoldDB" id="A0A1E7ETQ7"/>
<name>A0A1E7ETQ7_9STRA</name>
<protein>
    <submittedName>
        <fullName evidence="3">Uncharacterized protein</fullName>
    </submittedName>
</protein>
<dbReference type="KEGG" id="fcy:FRACYDRAFT_248549"/>
<feature type="transmembrane region" description="Helical" evidence="2">
    <location>
        <begin position="150"/>
        <end position="169"/>
    </location>
</feature>
<evidence type="ECO:0000313" key="4">
    <source>
        <dbReference type="Proteomes" id="UP000095751"/>
    </source>
</evidence>
<keyword evidence="2" id="KW-1133">Transmembrane helix</keyword>
<gene>
    <name evidence="3" type="ORF">FRACYDRAFT_248549</name>
</gene>
<reference evidence="3 4" key="1">
    <citation type="submission" date="2016-09" db="EMBL/GenBank/DDBJ databases">
        <title>Extensive genetic diversity and differential bi-allelic expression allows diatom success in the polar Southern Ocean.</title>
        <authorList>
            <consortium name="DOE Joint Genome Institute"/>
            <person name="Mock T."/>
            <person name="Otillar R.P."/>
            <person name="Strauss J."/>
            <person name="Dupont C."/>
            <person name="Frickenhaus S."/>
            <person name="Maumus F."/>
            <person name="Mcmullan M."/>
            <person name="Sanges R."/>
            <person name="Schmutz J."/>
            <person name="Toseland A."/>
            <person name="Valas R."/>
            <person name="Veluchamy A."/>
            <person name="Ward B.J."/>
            <person name="Allen A."/>
            <person name="Barry K."/>
            <person name="Falciatore A."/>
            <person name="Ferrante M."/>
            <person name="Fortunato A.E."/>
            <person name="Gloeckner G."/>
            <person name="Gruber A."/>
            <person name="Hipkin R."/>
            <person name="Janech M."/>
            <person name="Kroth P."/>
            <person name="Leese F."/>
            <person name="Lindquist E."/>
            <person name="Lyon B.R."/>
            <person name="Martin J."/>
            <person name="Mayer C."/>
            <person name="Parker M."/>
            <person name="Quesneville H."/>
            <person name="Raymond J."/>
            <person name="Uhlig C."/>
            <person name="Valentin K.U."/>
            <person name="Worden A.Z."/>
            <person name="Armbrust E.V."/>
            <person name="Bowler C."/>
            <person name="Green B."/>
            <person name="Moulton V."/>
            <person name="Van Oosterhout C."/>
            <person name="Grigoriev I."/>
        </authorList>
    </citation>
    <scope>NUCLEOTIDE SEQUENCE [LARGE SCALE GENOMIC DNA]</scope>
    <source>
        <strain evidence="3 4">CCMP1102</strain>
    </source>
</reference>
<evidence type="ECO:0000313" key="3">
    <source>
        <dbReference type="EMBL" id="OEU09215.1"/>
    </source>
</evidence>
<evidence type="ECO:0000256" key="2">
    <source>
        <dbReference type="SAM" id="Phobius"/>
    </source>
</evidence>
<dbReference type="InParanoid" id="A0A1E7ETQ7"/>
<feature type="region of interest" description="Disordered" evidence="1">
    <location>
        <begin position="1"/>
        <end position="27"/>
    </location>
</feature>
<keyword evidence="2" id="KW-0472">Membrane</keyword>
<organism evidence="3 4">
    <name type="scientific">Fragilariopsis cylindrus CCMP1102</name>
    <dbReference type="NCBI Taxonomy" id="635003"/>
    <lineage>
        <taxon>Eukaryota</taxon>
        <taxon>Sar</taxon>
        <taxon>Stramenopiles</taxon>
        <taxon>Ochrophyta</taxon>
        <taxon>Bacillariophyta</taxon>
        <taxon>Bacillariophyceae</taxon>
        <taxon>Bacillariophycidae</taxon>
        <taxon>Bacillariales</taxon>
        <taxon>Bacillariaceae</taxon>
        <taxon>Fragilariopsis</taxon>
    </lineage>
</organism>
<feature type="compositionally biased region" description="Polar residues" evidence="1">
    <location>
        <begin position="76"/>
        <end position="91"/>
    </location>
</feature>
<accession>A0A1E7ETQ7</accession>
<dbReference type="Proteomes" id="UP000095751">
    <property type="component" value="Unassembled WGS sequence"/>
</dbReference>
<sequence length="348" mass="38688">MGSRQMPLHGPLEHKRNRHKGRNASNDKAVLVAGQDKPGSKCPHPMADNIRPPEEDLLLCVDIVLSDKNGCAQELNGKNNASRRGNPQQGDTGAKNGPVVRKLHAGRQNGALDGGDQSKDKKEVAHVAVGGGCGYTAGLVQVILVDISRVGILILVIAVGGGGVVRFFVDWFECIEYRVVEAKFFGLFLSPYLPQERNFYVGQVLRGQTCWIRHANRRGTIPYLEIPSITGSFVSVILVHSLEMPCIVHRNSEKEPDWERPVGGKEHCVVFGEKCNGFVFIRLMKNDTESCESDGTMGFQSFDQWESRLRQYSEWLRDFKLTNSNDNSLRLGSLYATCTNLKIRKHSL</sequence>
<proteinExistence type="predicted"/>
<evidence type="ECO:0000256" key="1">
    <source>
        <dbReference type="SAM" id="MobiDB-lite"/>
    </source>
</evidence>